<sequence length="186" mass="20863">MMSTATPLHPDLLSIALTLRDLANTSSDIRKGKHAAAVLYKRKIITTGISHTSTTTSSSTHAEVDVLSNFEKLMTKRGSLLTTRKKFDLMVIRCNKVGQILNSEPCMECVEASKAATFIRKVYYTTTIPTLPTRFETGFEVFGCRLKRVFFEKHKLKTKWSGGGTVWWDGTKPCSKAVYVDEQHLL</sequence>
<comment type="caution">
    <text evidence="2">The sequence shown here is derived from an EMBL/GenBank/DDBJ whole genome shotgun (WGS) entry which is preliminary data.</text>
</comment>
<dbReference type="Proteomes" id="UP001212841">
    <property type="component" value="Unassembled WGS sequence"/>
</dbReference>
<feature type="domain" description="CMP/dCMP-type deaminase" evidence="1">
    <location>
        <begin position="21"/>
        <end position="125"/>
    </location>
</feature>
<dbReference type="InterPro" id="IPR016193">
    <property type="entry name" value="Cytidine_deaminase-like"/>
</dbReference>
<gene>
    <name evidence="2" type="ORF">HK097_009349</name>
</gene>
<dbReference type="GO" id="GO:0003824">
    <property type="term" value="F:catalytic activity"/>
    <property type="evidence" value="ECO:0007669"/>
    <property type="project" value="InterPro"/>
</dbReference>
<proteinExistence type="predicted"/>
<dbReference type="AlphaFoldDB" id="A0AAD5X0I2"/>
<dbReference type="InterPro" id="IPR002125">
    <property type="entry name" value="CMP_dCMP_dom"/>
</dbReference>
<evidence type="ECO:0000313" key="3">
    <source>
        <dbReference type="Proteomes" id="UP001212841"/>
    </source>
</evidence>
<reference evidence="2" key="1">
    <citation type="submission" date="2020-05" db="EMBL/GenBank/DDBJ databases">
        <title>Phylogenomic resolution of chytrid fungi.</title>
        <authorList>
            <person name="Stajich J.E."/>
            <person name="Amses K."/>
            <person name="Simmons R."/>
            <person name="Seto K."/>
            <person name="Myers J."/>
            <person name="Bonds A."/>
            <person name="Quandt C.A."/>
            <person name="Barry K."/>
            <person name="Liu P."/>
            <person name="Grigoriev I."/>
            <person name="Longcore J.E."/>
            <person name="James T.Y."/>
        </authorList>
    </citation>
    <scope>NUCLEOTIDE SEQUENCE</scope>
    <source>
        <strain evidence="2">JEL0318</strain>
    </source>
</reference>
<accession>A0AAD5X0I2</accession>
<keyword evidence="3" id="KW-1185">Reference proteome</keyword>
<dbReference type="Pfam" id="PF00383">
    <property type="entry name" value="dCMP_cyt_deam_1"/>
    <property type="match status" value="1"/>
</dbReference>
<evidence type="ECO:0000313" key="2">
    <source>
        <dbReference type="EMBL" id="KAJ3049684.1"/>
    </source>
</evidence>
<dbReference type="GO" id="GO:0006139">
    <property type="term" value="P:nucleobase-containing compound metabolic process"/>
    <property type="evidence" value="ECO:0007669"/>
    <property type="project" value="UniProtKB-ARBA"/>
</dbReference>
<dbReference type="EMBL" id="JADGJD010000610">
    <property type="protein sequence ID" value="KAJ3049684.1"/>
    <property type="molecule type" value="Genomic_DNA"/>
</dbReference>
<dbReference type="SUPFAM" id="SSF53927">
    <property type="entry name" value="Cytidine deaminase-like"/>
    <property type="match status" value="1"/>
</dbReference>
<protein>
    <recommendedName>
        <fullName evidence="1">CMP/dCMP-type deaminase domain-containing protein</fullName>
    </recommendedName>
</protein>
<organism evidence="2 3">
    <name type="scientific">Rhizophlyctis rosea</name>
    <dbReference type="NCBI Taxonomy" id="64517"/>
    <lineage>
        <taxon>Eukaryota</taxon>
        <taxon>Fungi</taxon>
        <taxon>Fungi incertae sedis</taxon>
        <taxon>Chytridiomycota</taxon>
        <taxon>Chytridiomycota incertae sedis</taxon>
        <taxon>Chytridiomycetes</taxon>
        <taxon>Rhizophlyctidales</taxon>
        <taxon>Rhizophlyctidaceae</taxon>
        <taxon>Rhizophlyctis</taxon>
    </lineage>
</organism>
<evidence type="ECO:0000259" key="1">
    <source>
        <dbReference type="Pfam" id="PF00383"/>
    </source>
</evidence>
<dbReference type="Gene3D" id="3.40.140.10">
    <property type="entry name" value="Cytidine Deaminase, domain 2"/>
    <property type="match status" value="1"/>
</dbReference>
<name>A0AAD5X0I2_9FUNG</name>